<proteinExistence type="predicted"/>
<organism evidence="3 4">
    <name type="scientific">Microcystis aeruginosa NIES-44</name>
    <dbReference type="NCBI Taxonomy" id="449439"/>
    <lineage>
        <taxon>Bacteria</taxon>
        <taxon>Bacillati</taxon>
        <taxon>Cyanobacteriota</taxon>
        <taxon>Cyanophyceae</taxon>
        <taxon>Oscillatoriophycideae</taxon>
        <taxon>Chroococcales</taxon>
        <taxon>Microcystaceae</taxon>
        <taxon>Microcystis</taxon>
    </lineage>
</organism>
<dbReference type="RefSeq" id="WP_045357152.1">
    <property type="nucleotide sequence ID" value="NZ_BBPA01000012.1"/>
</dbReference>
<dbReference type="Gene3D" id="3.40.50.2000">
    <property type="entry name" value="Glycogen Phosphorylase B"/>
    <property type="match status" value="2"/>
</dbReference>
<evidence type="ECO:0000313" key="4">
    <source>
        <dbReference type="Proteomes" id="UP000030321"/>
    </source>
</evidence>
<dbReference type="AlphaFoldDB" id="A0A0A1VQQ4"/>
<reference evidence="4" key="1">
    <citation type="journal article" date="2015" name="Genome">
        <title>Whole Genome Sequence of the Non-Microcystin-Producing Microcystis aeruginosa Strain NIES-44.</title>
        <authorList>
            <person name="Okano K."/>
            <person name="Miyata N."/>
            <person name="Ozaki Y."/>
        </authorList>
    </citation>
    <scope>NUCLEOTIDE SEQUENCE [LARGE SCALE GENOMIC DNA]</scope>
    <source>
        <strain evidence="4">NIES-44</strain>
    </source>
</reference>
<dbReference type="Pfam" id="PF13439">
    <property type="entry name" value="Glyco_transf_4"/>
    <property type="match status" value="1"/>
</dbReference>
<dbReference type="PANTHER" id="PTHR46401:SF2">
    <property type="entry name" value="GLYCOSYLTRANSFERASE WBBK-RELATED"/>
    <property type="match status" value="1"/>
</dbReference>
<comment type="caution">
    <text evidence="3">The sequence shown here is derived from an EMBL/GenBank/DDBJ whole genome shotgun (WGS) entry which is preliminary data.</text>
</comment>
<sequence length="390" mass="43429">MNKKISVLAPDLSGGGGTRVYLIAQVLQQLNCQVTVYGPIFGREIYPTPPQNLPVISVKGNNYPQFFGQIKTLLDRLSGEIIYAVKPRPTSFGIGLLKRFFSPRPLILDIDDWEMSWFGGDQWSYRPHPRQLARDILKKNGALRDPNHPLYLRWLENLIDRADAVTVNNQFLQKRYGGIYLPNGKDTQLFDPNLYDPVACRQKYGLSAYKVLMFPGTARPHKGLEDVLIALDQIGDPDFKLVVVGGRQIGDGYLDSLLEKGQPWLIHLPAQPLDRMPEVVAAAHAIIVPQRDEATANAQFPIKLTDAMAMAKPIISTKVADIPEILADIGYLVEPRSPEQLAVIIREVFNHLDSANARGLKARERCIASYSTTAMATTLSGIITSLEGKY</sequence>
<evidence type="ECO:0000313" key="3">
    <source>
        <dbReference type="EMBL" id="GAL91788.1"/>
    </source>
</evidence>
<dbReference type="SUPFAM" id="SSF53756">
    <property type="entry name" value="UDP-Glycosyltransferase/glycogen phosphorylase"/>
    <property type="match status" value="1"/>
</dbReference>
<keyword evidence="1 3" id="KW-0808">Transferase</keyword>
<dbReference type="GO" id="GO:0009103">
    <property type="term" value="P:lipopolysaccharide biosynthetic process"/>
    <property type="evidence" value="ECO:0007669"/>
    <property type="project" value="TreeGrafter"/>
</dbReference>
<dbReference type="Pfam" id="PF13692">
    <property type="entry name" value="Glyco_trans_1_4"/>
    <property type="match status" value="1"/>
</dbReference>
<dbReference type="EMBL" id="BBPA01000012">
    <property type="protein sequence ID" value="GAL91788.1"/>
    <property type="molecule type" value="Genomic_DNA"/>
</dbReference>
<dbReference type="InterPro" id="IPR028098">
    <property type="entry name" value="Glyco_trans_4-like_N"/>
</dbReference>
<evidence type="ECO:0000259" key="2">
    <source>
        <dbReference type="Pfam" id="PF13439"/>
    </source>
</evidence>
<name>A0A0A1VQQ4_MICAE</name>
<dbReference type="Proteomes" id="UP000030321">
    <property type="component" value="Unassembled WGS sequence"/>
</dbReference>
<dbReference type="PANTHER" id="PTHR46401">
    <property type="entry name" value="GLYCOSYLTRANSFERASE WBBK-RELATED"/>
    <property type="match status" value="1"/>
</dbReference>
<protein>
    <submittedName>
        <fullName evidence="3">Glycosyl transferase, group 1</fullName>
    </submittedName>
</protein>
<feature type="domain" description="Glycosyltransferase subfamily 4-like N-terminal" evidence="2">
    <location>
        <begin position="14"/>
        <end position="176"/>
    </location>
</feature>
<dbReference type="GO" id="GO:0016757">
    <property type="term" value="F:glycosyltransferase activity"/>
    <property type="evidence" value="ECO:0007669"/>
    <property type="project" value="TreeGrafter"/>
</dbReference>
<accession>A0A0A1VQQ4</accession>
<evidence type="ECO:0000256" key="1">
    <source>
        <dbReference type="ARBA" id="ARBA00022679"/>
    </source>
</evidence>
<gene>
    <name evidence="3" type="ORF">N44_00076</name>
</gene>